<sequence length="83" mass="9343">MSSNQFEIDLMHLERIIPLLVHGNPLALAYWRRRVSSLSTQQGLLPGGTRRVTRLLDVFDEVERALITGKATARRSPGCTAKR</sequence>
<keyword evidence="2" id="KW-1185">Reference proteome</keyword>
<gene>
    <name evidence="1" type="ORF">R69888_03576</name>
</gene>
<evidence type="ECO:0000313" key="1">
    <source>
        <dbReference type="EMBL" id="CAE6764677.1"/>
    </source>
</evidence>
<protein>
    <recommendedName>
        <fullName evidence="3">DUF2384 domain-containing protein</fullName>
    </recommendedName>
</protein>
<name>A0ABM8RPJ5_9BURK</name>
<comment type="caution">
    <text evidence="1">The sequence shown here is derived from an EMBL/GenBank/DDBJ whole genome shotgun (WGS) entry which is preliminary data.</text>
</comment>
<evidence type="ECO:0008006" key="3">
    <source>
        <dbReference type="Google" id="ProtNLM"/>
    </source>
</evidence>
<dbReference type="EMBL" id="CAJNBK010000009">
    <property type="protein sequence ID" value="CAE6764677.1"/>
    <property type="molecule type" value="Genomic_DNA"/>
</dbReference>
<dbReference type="Proteomes" id="UP000672526">
    <property type="component" value="Unassembled WGS sequence"/>
</dbReference>
<evidence type="ECO:0000313" key="2">
    <source>
        <dbReference type="Proteomes" id="UP000672526"/>
    </source>
</evidence>
<reference evidence="1 2" key="1">
    <citation type="submission" date="2021-02" db="EMBL/GenBank/DDBJ databases">
        <authorList>
            <person name="Vanwijnsberghe S."/>
        </authorList>
    </citation>
    <scope>NUCLEOTIDE SEQUENCE [LARGE SCALE GENOMIC DNA]</scope>
    <source>
        <strain evidence="1 2">LMG 31837</strain>
    </source>
</reference>
<accession>A0ABM8RPJ5</accession>
<proteinExistence type="predicted"/>
<organism evidence="1 2">
    <name type="scientific">Paraburkholderia haematera</name>
    <dbReference type="NCBI Taxonomy" id="2793077"/>
    <lineage>
        <taxon>Bacteria</taxon>
        <taxon>Pseudomonadati</taxon>
        <taxon>Pseudomonadota</taxon>
        <taxon>Betaproteobacteria</taxon>
        <taxon>Burkholderiales</taxon>
        <taxon>Burkholderiaceae</taxon>
        <taxon>Paraburkholderia</taxon>
    </lineage>
</organism>